<dbReference type="PIRSF" id="PIRSF000714">
    <property type="entry name" value="HIT"/>
    <property type="match status" value="1"/>
</dbReference>
<dbReference type="Pfam" id="PF01230">
    <property type="entry name" value="HIT"/>
    <property type="match status" value="1"/>
</dbReference>
<feature type="short sequence motif" description="Histidine triad motif" evidence="1">
    <location>
        <begin position="90"/>
        <end position="94"/>
    </location>
</feature>
<sequence length="142" mass="15788">MTTQPCPLCTSHGGELLWQSALYRVVMVDEPGYPGFCRVILNRHIAEMTELPGVERAALMNAVWAIEEVLLSELGPDKINLASLGNVVPHLHWHVIPRWRDDPHFPAPIWATPARDVSPRPADLTRLKAALASKLLMLESQG</sequence>
<dbReference type="Gene3D" id="3.30.428.10">
    <property type="entry name" value="HIT-like"/>
    <property type="match status" value="1"/>
</dbReference>
<dbReference type="OrthoDB" id="9784774at2"/>
<dbReference type="RefSeq" id="WP_144277861.1">
    <property type="nucleotide sequence ID" value="NZ_CP041730.1"/>
</dbReference>
<evidence type="ECO:0000256" key="1">
    <source>
        <dbReference type="PROSITE-ProRule" id="PRU00464"/>
    </source>
</evidence>
<dbReference type="InterPro" id="IPR011146">
    <property type="entry name" value="HIT-like"/>
</dbReference>
<dbReference type="PROSITE" id="PS51084">
    <property type="entry name" value="HIT_2"/>
    <property type="match status" value="1"/>
</dbReference>
<dbReference type="InterPro" id="IPR052908">
    <property type="entry name" value="AP-4-A_phosphorylase"/>
</dbReference>
<dbReference type="Proteomes" id="UP000317550">
    <property type="component" value="Chromosome"/>
</dbReference>
<evidence type="ECO:0000313" key="4">
    <source>
        <dbReference type="Proteomes" id="UP000317550"/>
    </source>
</evidence>
<reference evidence="4" key="1">
    <citation type="submission" date="2019-07" db="EMBL/GenBank/DDBJ databases">
        <title>Chitinimonas sp. nov., isolated from Ny-Alesund, arctica soil.</title>
        <authorList>
            <person name="Xu Q."/>
            <person name="Peng F."/>
        </authorList>
    </citation>
    <scope>NUCLEOTIDE SEQUENCE [LARGE SCALE GENOMIC DNA]</scope>
    <source>
        <strain evidence="4">R3-44</strain>
    </source>
</reference>
<dbReference type="EMBL" id="CP041730">
    <property type="protein sequence ID" value="QDQ26467.1"/>
    <property type="molecule type" value="Genomic_DNA"/>
</dbReference>
<evidence type="ECO:0000259" key="2">
    <source>
        <dbReference type="PROSITE" id="PS51084"/>
    </source>
</evidence>
<name>A0A516SE74_9NEIS</name>
<proteinExistence type="predicted"/>
<dbReference type="PANTHER" id="PTHR42997">
    <property type="entry name" value="HIT FAMILY HYDROLASE"/>
    <property type="match status" value="1"/>
</dbReference>
<accession>A0A516SE74</accession>
<dbReference type="SUPFAM" id="SSF54197">
    <property type="entry name" value="HIT-like"/>
    <property type="match status" value="1"/>
</dbReference>
<gene>
    <name evidence="3" type="ORF">FNU76_08870</name>
</gene>
<organism evidence="3 4">
    <name type="scientific">Chitinimonas arctica</name>
    <dbReference type="NCBI Taxonomy" id="2594795"/>
    <lineage>
        <taxon>Bacteria</taxon>
        <taxon>Pseudomonadati</taxon>
        <taxon>Pseudomonadota</taxon>
        <taxon>Betaproteobacteria</taxon>
        <taxon>Neisseriales</taxon>
        <taxon>Chitinibacteraceae</taxon>
        <taxon>Chitinimonas</taxon>
    </lineage>
</organism>
<dbReference type="AlphaFoldDB" id="A0A516SE74"/>
<feature type="domain" description="HIT" evidence="2">
    <location>
        <begin position="4"/>
        <end position="105"/>
    </location>
</feature>
<protein>
    <submittedName>
        <fullName evidence="3">HIT family protein</fullName>
    </submittedName>
</protein>
<dbReference type="KEGG" id="cari:FNU76_08870"/>
<keyword evidence="4" id="KW-1185">Reference proteome</keyword>
<dbReference type="InterPro" id="IPR036265">
    <property type="entry name" value="HIT-like_sf"/>
</dbReference>
<dbReference type="PANTHER" id="PTHR42997:SF1">
    <property type="entry name" value="AP-4-A PHOSPHORYLASE"/>
    <property type="match status" value="1"/>
</dbReference>
<dbReference type="InterPro" id="IPR026026">
    <property type="entry name" value="HIT_Hint"/>
</dbReference>
<evidence type="ECO:0000313" key="3">
    <source>
        <dbReference type="EMBL" id="QDQ26467.1"/>
    </source>
</evidence>
<dbReference type="GO" id="GO:0003824">
    <property type="term" value="F:catalytic activity"/>
    <property type="evidence" value="ECO:0007669"/>
    <property type="project" value="InterPro"/>
</dbReference>